<reference evidence="4" key="1">
    <citation type="submission" date="2017-09" db="EMBL/GenBank/DDBJ databases">
        <title>FDA dAtabase for Regulatory Grade micrObial Sequences (FDA-ARGOS): Supporting development and validation of Infectious Disease Dx tests.</title>
        <authorList>
            <person name="Minogue T."/>
            <person name="Wolcott M."/>
            <person name="Wasieloski L."/>
            <person name="Aguilar W."/>
            <person name="Moore D."/>
            <person name="Tallon L."/>
            <person name="Sadzewicz L."/>
            <person name="Ott S."/>
            <person name="Zhao X."/>
            <person name="Nagaraj S."/>
            <person name="Vavikolanu K."/>
            <person name="Aluvathingal J."/>
            <person name="Nadendla S."/>
            <person name="Sichtig H."/>
        </authorList>
    </citation>
    <scope>NUCLEOTIDE SEQUENCE [LARGE SCALE GENOMIC DNA]</scope>
    <source>
        <strain evidence="4">FDAARGOS_390</strain>
    </source>
</reference>
<organism evidence="3 4">
    <name type="scientific">Burkholderia gladioli</name>
    <name type="common">Pseudomonas marginata</name>
    <name type="synonym">Phytomonas marginata</name>
    <dbReference type="NCBI Taxonomy" id="28095"/>
    <lineage>
        <taxon>Bacteria</taxon>
        <taxon>Pseudomonadati</taxon>
        <taxon>Pseudomonadota</taxon>
        <taxon>Betaproteobacteria</taxon>
        <taxon>Burkholderiales</taxon>
        <taxon>Burkholderiaceae</taxon>
        <taxon>Burkholderia</taxon>
    </lineage>
</organism>
<comment type="caution">
    <text evidence="3">The sequence shown here is derived from an EMBL/GenBank/DDBJ whole genome shotgun (WGS) entry which is preliminary data.</text>
</comment>
<dbReference type="PANTHER" id="PTHR22754">
    <property type="entry name" value="DISCO-INTERACTING PROTEIN 2 DIP2 -RELATED"/>
    <property type="match status" value="1"/>
</dbReference>
<dbReference type="GO" id="GO:0070566">
    <property type="term" value="F:adenylyltransferase activity"/>
    <property type="evidence" value="ECO:0007669"/>
    <property type="project" value="TreeGrafter"/>
</dbReference>
<dbReference type="InterPro" id="IPR042099">
    <property type="entry name" value="ANL_N_sf"/>
</dbReference>
<name>A0A2A7SBQ3_BURGA</name>
<accession>A0A2A7SBQ3</accession>
<sequence length="646" mass="68306">MNRPPRQARGAARGVDAWHACIACRDCVCRASPVATRIDSVRRGLRPAHPGGPAVTHCASTTHRLLDALEGGPGAAHRMRFVDDAGQETSIDYRGFAEAVLRHAGALRELGIRENDIVMLALPASVEHAVAMMACVMAGALPCTVPVPAKRSGEGRQVAEVACELYRPRLAIGLDALAPVWQAAPVVSAGTRVIDAASFAAAAEAGAQPFISAKSGNDPHHVQLTSGSTSHPKAAVLSHANVIANVLGIGGAVLFDIEQGDGTVSWLPLYHDMGLLTLLSNLHYRAPLLFMQPNSFIRNPLGWLKRIAATRATTTSVPTFALRYCVRRFNAAAMEGVDLSACRNIFIGGERVDADTLRDFATTFAPHGLDASALQPCYGMAESTLAVSMHRAWHAGRIEGAPYVIADAIDKRALIERRAAEAVAPAAADAPAPERELVLAMGKPIPGMRYEIVDEHGATLAERQAGEIAIRGSSLMLGYLDAGSGEIVAPLTPNGAFLTGDIGYVADEQLYILGRKKEVIIIRGSNYFPHEIEDALSAHPLLRKSTCIAFGCPDTASGTERLVVAIETRPVDASAQTRLECQQLLGARIGFAAQDLCFVEPGSLPRTTSGKLQRLKCRELYAQGALSLVAAPATAAGKPALQGALA</sequence>
<dbReference type="Proteomes" id="UP000220629">
    <property type="component" value="Unassembled WGS sequence"/>
</dbReference>
<dbReference type="EMBL" id="PDDY01000001">
    <property type="protein sequence ID" value="PEH40715.1"/>
    <property type="molecule type" value="Genomic_DNA"/>
</dbReference>
<feature type="domain" description="AMP-dependent synthetase/ligase" evidence="2">
    <location>
        <begin position="82"/>
        <end position="480"/>
    </location>
</feature>
<dbReference type="PROSITE" id="PS00455">
    <property type="entry name" value="AMP_BINDING"/>
    <property type="match status" value="1"/>
</dbReference>
<evidence type="ECO:0000256" key="1">
    <source>
        <dbReference type="ARBA" id="ARBA00006432"/>
    </source>
</evidence>
<proteinExistence type="inferred from homology"/>
<dbReference type="InterPro" id="IPR045851">
    <property type="entry name" value="AMP-bd_C_sf"/>
</dbReference>
<comment type="similarity">
    <text evidence="1">Belongs to the ATP-dependent AMP-binding enzyme family.</text>
</comment>
<evidence type="ECO:0000313" key="4">
    <source>
        <dbReference type="Proteomes" id="UP000220629"/>
    </source>
</evidence>
<evidence type="ECO:0000313" key="3">
    <source>
        <dbReference type="EMBL" id="PEH40715.1"/>
    </source>
</evidence>
<dbReference type="InterPro" id="IPR020845">
    <property type="entry name" value="AMP-binding_CS"/>
</dbReference>
<dbReference type="Gene3D" id="3.40.50.12780">
    <property type="entry name" value="N-terminal domain of ligase-like"/>
    <property type="match status" value="1"/>
</dbReference>
<protein>
    <submittedName>
        <fullName evidence="3">AMP-binding protein</fullName>
    </submittedName>
</protein>
<dbReference type="SUPFAM" id="SSF56801">
    <property type="entry name" value="Acetyl-CoA synthetase-like"/>
    <property type="match status" value="1"/>
</dbReference>
<evidence type="ECO:0000259" key="2">
    <source>
        <dbReference type="Pfam" id="PF00501"/>
    </source>
</evidence>
<dbReference type="PANTHER" id="PTHR22754:SF32">
    <property type="entry name" value="DISCO-INTERACTING PROTEIN 2"/>
    <property type="match status" value="1"/>
</dbReference>
<gene>
    <name evidence="3" type="ORF">CRM94_00165</name>
</gene>
<dbReference type="Pfam" id="PF00501">
    <property type="entry name" value="AMP-binding"/>
    <property type="match status" value="1"/>
</dbReference>
<dbReference type="GO" id="GO:0006633">
    <property type="term" value="P:fatty acid biosynthetic process"/>
    <property type="evidence" value="ECO:0007669"/>
    <property type="project" value="TreeGrafter"/>
</dbReference>
<dbReference type="Gene3D" id="3.30.300.30">
    <property type="match status" value="1"/>
</dbReference>
<dbReference type="InterPro" id="IPR000873">
    <property type="entry name" value="AMP-dep_synth/lig_dom"/>
</dbReference>
<dbReference type="AlphaFoldDB" id="A0A2A7SBQ3"/>
<dbReference type="GO" id="GO:0005886">
    <property type="term" value="C:plasma membrane"/>
    <property type="evidence" value="ECO:0007669"/>
    <property type="project" value="TreeGrafter"/>
</dbReference>